<dbReference type="EMBL" id="GGEC01086731">
    <property type="protein sequence ID" value="MBX67215.1"/>
    <property type="molecule type" value="Transcribed_RNA"/>
</dbReference>
<reference evidence="2" key="1">
    <citation type="submission" date="2018-02" db="EMBL/GenBank/DDBJ databases">
        <title>Rhizophora mucronata_Transcriptome.</title>
        <authorList>
            <person name="Meera S.P."/>
            <person name="Sreeshan A."/>
            <person name="Augustine A."/>
        </authorList>
    </citation>
    <scope>NUCLEOTIDE SEQUENCE</scope>
    <source>
        <tissue evidence="2">Leaf</tissue>
    </source>
</reference>
<dbReference type="AlphaFoldDB" id="A0A2P2QJY1"/>
<protein>
    <submittedName>
        <fullName evidence="2">Uncharacterized protein</fullName>
    </submittedName>
</protein>
<accession>A0A2P2QJY1</accession>
<sequence length="47" mass="5341">MILLMIKPCVVFDQDGFVGARKTGEKDRTTNEAGLESEDDEKECHRK</sequence>
<evidence type="ECO:0000256" key="1">
    <source>
        <dbReference type="SAM" id="MobiDB-lite"/>
    </source>
</evidence>
<evidence type="ECO:0000313" key="2">
    <source>
        <dbReference type="EMBL" id="MBX67215.1"/>
    </source>
</evidence>
<name>A0A2P2QJY1_RHIMU</name>
<feature type="region of interest" description="Disordered" evidence="1">
    <location>
        <begin position="21"/>
        <end position="47"/>
    </location>
</feature>
<organism evidence="2">
    <name type="scientific">Rhizophora mucronata</name>
    <name type="common">Asiatic mangrove</name>
    <dbReference type="NCBI Taxonomy" id="61149"/>
    <lineage>
        <taxon>Eukaryota</taxon>
        <taxon>Viridiplantae</taxon>
        <taxon>Streptophyta</taxon>
        <taxon>Embryophyta</taxon>
        <taxon>Tracheophyta</taxon>
        <taxon>Spermatophyta</taxon>
        <taxon>Magnoliopsida</taxon>
        <taxon>eudicotyledons</taxon>
        <taxon>Gunneridae</taxon>
        <taxon>Pentapetalae</taxon>
        <taxon>rosids</taxon>
        <taxon>fabids</taxon>
        <taxon>Malpighiales</taxon>
        <taxon>Rhizophoraceae</taxon>
        <taxon>Rhizophora</taxon>
    </lineage>
</organism>
<proteinExistence type="predicted"/>